<keyword evidence="9" id="KW-1185">Reference proteome</keyword>
<evidence type="ECO:0000313" key="8">
    <source>
        <dbReference type="EMBL" id="CED93678.1"/>
    </source>
</evidence>
<reference evidence="8 9" key="1">
    <citation type="submission" date="2014-04" db="EMBL/GenBank/DDBJ databases">
        <authorList>
            <person name="Hornung B.V."/>
        </authorList>
    </citation>
    <scope>NUCLEOTIDE SEQUENCE [LARGE SCALE GENOMIC DNA]</scope>
    <source>
        <strain evidence="8 9">CRIB</strain>
    </source>
</reference>
<evidence type="ECO:0000256" key="6">
    <source>
        <dbReference type="ARBA" id="ARBA00023211"/>
    </source>
</evidence>
<dbReference type="InterPro" id="IPR020084">
    <property type="entry name" value="NUDIX_hydrolase_CS"/>
</dbReference>
<dbReference type="Gene3D" id="3.90.79.10">
    <property type="entry name" value="Nucleoside Triphosphate Pyrophosphohydrolase"/>
    <property type="match status" value="1"/>
</dbReference>
<dbReference type="SUPFAM" id="SSF55811">
    <property type="entry name" value="Nudix"/>
    <property type="match status" value="1"/>
</dbReference>
<evidence type="ECO:0000256" key="5">
    <source>
        <dbReference type="ARBA" id="ARBA00022842"/>
    </source>
</evidence>
<dbReference type="Pfam" id="PF00293">
    <property type="entry name" value="NUDIX"/>
    <property type="match status" value="1"/>
</dbReference>
<dbReference type="GeneID" id="82205105"/>
<dbReference type="KEGG" id="ril:CRIB_927"/>
<name>A0A1V1I0C9_9FIRM</name>
<keyword evidence="4 8" id="KW-0378">Hydrolase</keyword>
<comment type="cofactor">
    <cofactor evidence="2">
        <name>Mg(2+)</name>
        <dbReference type="ChEBI" id="CHEBI:18420"/>
    </cofactor>
</comment>
<evidence type="ECO:0000256" key="1">
    <source>
        <dbReference type="ARBA" id="ARBA00001936"/>
    </source>
</evidence>
<sequence>MIEDLKHKFKNYKPYINGYKNMKRASVLIPIVKKNDTHYILFQVRSKNLKNQPNEISFPGGKIEINESPLDAVIRETCEELGTNVKNVNIISELDLLITPGNMIIHPFVGYINNIDSLNINKDEVDHIFLVPVSYLLEHNPCLYNNKVKIIPNDNFPYDIIPNKKDYKFATSNYRVLFYKYENYVIWGITAKILENFLEFLEI</sequence>
<dbReference type="RefSeq" id="WP_180703375.1">
    <property type="nucleotide sequence ID" value="NZ_LN555523.1"/>
</dbReference>
<organism evidence="8 9">
    <name type="scientific">Romboutsia ilealis</name>
    <dbReference type="NCBI Taxonomy" id="1115758"/>
    <lineage>
        <taxon>Bacteria</taxon>
        <taxon>Bacillati</taxon>
        <taxon>Bacillota</taxon>
        <taxon>Clostridia</taxon>
        <taxon>Peptostreptococcales</taxon>
        <taxon>Peptostreptococcaceae</taxon>
        <taxon>Romboutsia</taxon>
    </lineage>
</organism>
<feature type="domain" description="Nudix hydrolase" evidence="7">
    <location>
        <begin position="22"/>
        <end position="166"/>
    </location>
</feature>
<protein>
    <submittedName>
        <fullName evidence="8">Hydrolase, NUDIX</fullName>
    </submittedName>
</protein>
<dbReference type="PANTHER" id="PTHR12992">
    <property type="entry name" value="NUDIX HYDROLASE"/>
    <property type="match status" value="1"/>
</dbReference>
<keyword evidence="3" id="KW-0479">Metal-binding</keyword>
<evidence type="ECO:0000313" key="9">
    <source>
        <dbReference type="Proteomes" id="UP000245622"/>
    </source>
</evidence>
<dbReference type="InterPro" id="IPR000086">
    <property type="entry name" value="NUDIX_hydrolase_dom"/>
</dbReference>
<dbReference type="InterPro" id="IPR045121">
    <property type="entry name" value="CoAse"/>
</dbReference>
<dbReference type="CDD" id="cd03426">
    <property type="entry name" value="NUDIX_CoAse_Nudt7"/>
    <property type="match status" value="1"/>
</dbReference>
<dbReference type="GO" id="GO:0010945">
    <property type="term" value="F:coenzyme A diphosphatase activity"/>
    <property type="evidence" value="ECO:0007669"/>
    <property type="project" value="InterPro"/>
</dbReference>
<dbReference type="EMBL" id="LN555523">
    <property type="protein sequence ID" value="CED93678.1"/>
    <property type="molecule type" value="Genomic_DNA"/>
</dbReference>
<dbReference type="InterPro" id="IPR015797">
    <property type="entry name" value="NUDIX_hydrolase-like_dom_sf"/>
</dbReference>
<evidence type="ECO:0000256" key="3">
    <source>
        <dbReference type="ARBA" id="ARBA00022723"/>
    </source>
</evidence>
<evidence type="ECO:0000256" key="4">
    <source>
        <dbReference type="ARBA" id="ARBA00022801"/>
    </source>
</evidence>
<dbReference type="PANTHER" id="PTHR12992:SF11">
    <property type="entry name" value="MITOCHONDRIAL COENZYME A DIPHOSPHATASE NUDT8"/>
    <property type="match status" value="1"/>
</dbReference>
<dbReference type="AlphaFoldDB" id="A0A1V1I0C9"/>
<evidence type="ECO:0000256" key="2">
    <source>
        <dbReference type="ARBA" id="ARBA00001946"/>
    </source>
</evidence>
<dbReference type="GO" id="GO:0046872">
    <property type="term" value="F:metal ion binding"/>
    <property type="evidence" value="ECO:0007669"/>
    <property type="project" value="UniProtKB-KW"/>
</dbReference>
<dbReference type="Proteomes" id="UP000245622">
    <property type="component" value="Chromosome 1"/>
</dbReference>
<keyword evidence="5" id="KW-0460">Magnesium</keyword>
<evidence type="ECO:0000259" key="7">
    <source>
        <dbReference type="PROSITE" id="PS51462"/>
    </source>
</evidence>
<dbReference type="PROSITE" id="PS00893">
    <property type="entry name" value="NUDIX_BOX"/>
    <property type="match status" value="1"/>
</dbReference>
<proteinExistence type="predicted"/>
<comment type="cofactor">
    <cofactor evidence="1">
        <name>Mn(2+)</name>
        <dbReference type="ChEBI" id="CHEBI:29035"/>
    </cofactor>
</comment>
<dbReference type="PROSITE" id="PS51462">
    <property type="entry name" value="NUDIX"/>
    <property type="match status" value="1"/>
</dbReference>
<accession>A0A1V1I0C9</accession>
<gene>
    <name evidence="8" type="ORF">CRIB_927</name>
</gene>
<keyword evidence="6" id="KW-0464">Manganese</keyword>